<dbReference type="Ensembl" id="ENSMPUT00000012770.1">
    <property type="protein sequence ID" value="ENSMPUP00000012567.1"/>
    <property type="gene ID" value="ENSMPUG00000012661.1"/>
</dbReference>
<dbReference type="HOGENOM" id="CLU_3019633_0_0_1"/>
<name>M3YML0_MUSPF</name>
<dbReference type="EMBL" id="AEYP01065922">
    <property type="status" value="NOT_ANNOTATED_CDS"/>
    <property type="molecule type" value="Genomic_DNA"/>
</dbReference>
<dbReference type="InterPro" id="IPR036179">
    <property type="entry name" value="Ig-like_dom_sf"/>
</dbReference>
<protein>
    <submittedName>
        <fullName evidence="1">Uncharacterized protein</fullName>
    </submittedName>
</protein>
<dbReference type="AlphaFoldDB" id="M3YML0"/>
<sequence>MMLSGWGLCIQKLHLQDLGIFQCFASNEGREIQTCTYLHTTTGQVSSWNSAGSAIR</sequence>
<accession>M3YML0</accession>
<dbReference type="InParanoid" id="M3YML0"/>
<reference evidence="1" key="1">
    <citation type="submission" date="2024-06" db="UniProtKB">
        <authorList>
            <consortium name="Ensembl"/>
        </authorList>
    </citation>
    <scope>IDENTIFICATION</scope>
</reference>
<dbReference type="SUPFAM" id="SSF48726">
    <property type="entry name" value="Immunoglobulin"/>
    <property type="match status" value="1"/>
</dbReference>
<proteinExistence type="predicted"/>
<organism evidence="1">
    <name type="scientific">Mustela putorius furo</name>
    <name type="common">European domestic ferret</name>
    <name type="synonym">Mustela furo</name>
    <dbReference type="NCBI Taxonomy" id="9669"/>
    <lineage>
        <taxon>Eukaryota</taxon>
        <taxon>Metazoa</taxon>
        <taxon>Chordata</taxon>
        <taxon>Craniata</taxon>
        <taxon>Vertebrata</taxon>
        <taxon>Euteleostomi</taxon>
        <taxon>Mammalia</taxon>
        <taxon>Eutheria</taxon>
        <taxon>Laurasiatheria</taxon>
        <taxon>Carnivora</taxon>
        <taxon>Caniformia</taxon>
        <taxon>Musteloidea</taxon>
        <taxon>Mustelidae</taxon>
        <taxon>Mustelinae</taxon>
        <taxon>Mustela</taxon>
    </lineage>
</organism>
<evidence type="ECO:0000313" key="1">
    <source>
        <dbReference type="Ensembl" id="ENSMPUP00000012567.1"/>
    </source>
</evidence>